<reference evidence="4 5" key="1">
    <citation type="submission" date="2016-10" db="EMBL/GenBank/DDBJ databases">
        <authorList>
            <person name="de Groot N.N."/>
        </authorList>
    </citation>
    <scope>NUCLEOTIDE SEQUENCE [LARGE SCALE GENOMIC DNA]</scope>
    <source>
        <strain evidence="4 5">CGMCC 1.7659</strain>
    </source>
</reference>
<feature type="domain" description="Outer membrane protein beta-barrel" evidence="3">
    <location>
        <begin position="11"/>
        <end position="210"/>
    </location>
</feature>
<dbReference type="EMBL" id="FOVF01000001">
    <property type="protein sequence ID" value="SFM94741.1"/>
    <property type="molecule type" value="Genomic_DNA"/>
</dbReference>
<evidence type="ECO:0000259" key="3">
    <source>
        <dbReference type="Pfam" id="PF13505"/>
    </source>
</evidence>
<dbReference type="RefSeq" id="WP_175497766.1">
    <property type="nucleotide sequence ID" value="NZ_FOVF01000001.1"/>
</dbReference>
<proteinExistence type="predicted"/>
<dbReference type="AlphaFoldDB" id="A0A1I4V0Q5"/>
<name>A0A1I4V0Q5_9GAMM</name>
<gene>
    <name evidence="4" type="ORF">SAMN05216289_1012</name>
</gene>
<dbReference type="InterPro" id="IPR027385">
    <property type="entry name" value="Beta-barrel_OMP"/>
</dbReference>
<dbReference type="Proteomes" id="UP000198575">
    <property type="component" value="Unassembled WGS sequence"/>
</dbReference>
<evidence type="ECO:0000256" key="2">
    <source>
        <dbReference type="SAM" id="SignalP"/>
    </source>
</evidence>
<dbReference type="STRING" id="578942.SAMN05216289_1012"/>
<dbReference type="Pfam" id="PF13505">
    <property type="entry name" value="OMP_b-brl"/>
    <property type="match status" value="1"/>
</dbReference>
<feature type="chain" id="PRO_5011493306" evidence="2">
    <location>
        <begin position="25"/>
        <end position="211"/>
    </location>
</feature>
<accession>A0A1I4V0Q5</accession>
<evidence type="ECO:0000313" key="5">
    <source>
        <dbReference type="Proteomes" id="UP000198575"/>
    </source>
</evidence>
<evidence type="ECO:0000313" key="4">
    <source>
        <dbReference type="EMBL" id="SFM94741.1"/>
    </source>
</evidence>
<dbReference type="InterPro" id="IPR011250">
    <property type="entry name" value="OMP/PagP_B-barrel"/>
</dbReference>
<keyword evidence="5" id="KW-1185">Reference proteome</keyword>
<dbReference type="SUPFAM" id="SSF56925">
    <property type="entry name" value="OMPA-like"/>
    <property type="match status" value="1"/>
</dbReference>
<keyword evidence="1 2" id="KW-0732">Signal</keyword>
<evidence type="ECO:0000256" key="1">
    <source>
        <dbReference type="ARBA" id="ARBA00022729"/>
    </source>
</evidence>
<sequence>MKHSLVRVALAACGMLGLPLGVHAQTVDGTFVNANVGSASLDGGLGDKHETSYGLHGGYRWAISPGGLLGVEAGYVDFGNYSFPATFVTLDPLGTPPGDSVTVTGRGHTQVDGWTLGATGRFNFAPRWYVDGRAGYLHAGIDTRLRYTALDGSVIRERFNSNADGWYAGAGVGFDVSDAVSIGLHYDYHRIRDHGASVDPDVVSMSGEFRF</sequence>
<protein>
    <submittedName>
        <fullName evidence="4">OmpA-OmpF porin, OOP family/outer membrane immunogenic protein</fullName>
    </submittedName>
</protein>
<feature type="signal peptide" evidence="2">
    <location>
        <begin position="1"/>
        <end position="24"/>
    </location>
</feature>
<dbReference type="Gene3D" id="2.40.160.20">
    <property type="match status" value="1"/>
</dbReference>
<organism evidence="4 5">
    <name type="scientific">Dokdonella immobilis</name>
    <dbReference type="NCBI Taxonomy" id="578942"/>
    <lineage>
        <taxon>Bacteria</taxon>
        <taxon>Pseudomonadati</taxon>
        <taxon>Pseudomonadota</taxon>
        <taxon>Gammaproteobacteria</taxon>
        <taxon>Lysobacterales</taxon>
        <taxon>Rhodanobacteraceae</taxon>
        <taxon>Dokdonella</taxon>
    </lineage>
</organism>